<dbReference type="GO" id="GO:0006310">
    <property type="term" value="P:DNA recombination"/>
    <property type="evidence" value="ECO:0007669"/>
    <property type="project" value="UniProtKB-KW"/>
</dbReference>
<sequence length="275" mass="31985">MRGAYVKVEEIARRLGRHRSTIYRELKRNASAHDGGYRAIHACWKASGRQKRSRRNMRYGPGDFEPVEELLREDLSPEQVVGRMRLERRGTMSQETIYKWIWLDRRHGGTLWRHLRGARKQRRKRYGRNDSRGRLAGKRMIGERRSGLVRIGKLERISMVQTGSRTVKLLSGEQNPVRTITADNGCEFHNDKRVEKSLGTTIDFATPHHSWERGTNENTNGLIRQYLPEGEDLAGLTQRECTKIAEKLNNRPRKRLKFRTPNEIYDGLSPVALQT</sequence>
<dbReference type="PANTHER" id="PTHR10948:SF23">
    <property type="entry name" value="TRANSPOSASE INSI FOR INSERTION SEQUENCE ELEMENT IS30A-RELATED"/>
    <property type="match status" value="1"/>
</dbReference>
<dbReference type="SUPFAM" id="SSF53098">
    <property type="entry name" value="Ribonuclease H-like"/>
    <property type="match status" value="1"/>
</dbReference>
<name>A0A840VLG7_9BACT</name>
<evidence type="ECO:0000259" key="2">
    <source>
        <dbReference type="PROSITE" id="PS50994"/>
    </source>
</evidence>
<dbReference type="NCBIfam" id="NF033563">
    <property type="entry name" value="transpos_IS30"/>
    <property type="match status" value="2"/>
</dbReference>
<gene>
    <name evidence="3" type="ORF">HNR46_003732</name>
</gene>
<dbReference type="Gene3D" id="3.30.420.10">
    <property type="entry name" value="Ribonuclease H-like superfamily/Ribonuclease H"/>
    <property type="match status" value="1"/>
</dbReference>
<evidence type="ECO:0000256" key="1">
    <source>
        <dbReference type="ARBA" id="ARBA00023172"/>
    </source>
</evidence>
<dbReference type="InterPro" id="IPR025246">
    <property type="entry name" value="IS30-like_HTH"/>
</dbReference>
<proteinExistence type="predicted"/>
<keyword evidence="1" id="KW-0233">DNA recombination</keyword>
<dbReference type="AlphaFoldDB" id="A0A840VLG7"/>
<dbReference type="EMBL" id="JACHFD010000027">
    <property type="protein sequence ID" value="MBB5353471.1"/>
    <property type="molecule type" value="Genomic_DNA"/>
</dbReference>
<dbReference type="GO" id="GO:0005829">
    <property type="term" value="C:cytosol"/>
    <property type="evidence" value="ECO:0007669"/>
    <property type="project" value="TreeGrafter"/>
</dbReference>
<dbReference type="GO" id="GO:0004803">
    <property type="term" value="F:transposase activity"/>
    <property type="evidence" value="ECO:0007669"/>
    <property type="project" value="TreeGrafter"/>
</dbReference>
<dbReference type="GO" id="GO:0003676">
    <property type="term" value="F:nucleic acid binding"/>
    <property type="evidence" value="ECO:0007669"/>
    <property type="project" value="InterPro"/>
</dbReference>
<evidence type="ECO:0000313" key="4">
    <source>
        <dbReference type="Proteomes" id="UP000557717"/>
    </source>
</evidence>
<dbReference type="InterPro" id="IPR036397">
    <property type="entry name" value="RNaseH_sf"/>
</dbReference>
<keyword evidence="4" id="KW-1185">Reference proteome</keyword>
<dbReference type="GO" id="GO:0015074">
    <property type="term" value="P:DNA integration"/>
    <property type="evidence" value="ECO:0007669"/>
    <property type="project" value="InterPro"/>
</dbReference>
<dbReference type="Proteomes" id="UP000557717">
    <property type="component" value="Unassembled WGS sequence"/>
</dbReference>
<dbReference type="InterPro" id="IPR001584">
    <property type="entry name" value="Integrase_cat-core"/>
</dbReference>
<dbReference type="GO" id="GO:0032196">
    <property type="term" value="P:transposition"/>
    <property type="evidence" value="ECO:0007669"/>
    <property type="project" value="TreeGrafter"/>
</dbReference>
<evidence type="ECO:0000313" key="3">
    <source>
        <dbReference type="EMBL" id="MBB5353471.1"/>
    </source>
</evidence>
<dbReference type="InterPro" id="IPR012337">
    <property type="entry name" value="RNaseH-like_sf"/>
</dbReference>
<reference evidence="3 4" key="1">
    <citation type="submission" date="2020-08" db="EMBL/GenBank/DDBJ databases">
        <title>Genomic Encyclopedia of Type Strains, Phase IV (KMG-IV): sequencing the most valuable type-strain genomes for metagenomic binning, comparative biology and taxonomic classification.</title>
        <authorList>
            <person name="Goeker M."/>
        </authorList>
    </citation>
    <scope>NUCLEOTIDE SEQUENCE [LARGE SCALE GENOMIC DNA]</scope>
    <source>
        <strain evidence="3 4">YC6886</strain>
    </source>
</reference>
<dbReference type="Pfam" id="PF13936">
    <property type="entry name" value="HTH_38"/>
    <property type="match status" value="1"/>
</dbReference>
<comment type="caution">
    <text evidence="3">The sequence shown here is derived from an EMBL/GenBank/DDBJ whole genome shotgun (WGS) entry which is preliminary data.</text>
</comment>
<dbReference type="PROSITE" id="PS50994">
    <property type="entry name" value="INTEGRASE"/>
    <property type="match status" value="1"/>
</dbReference>
<accession>A0A840VLG7</accession>
<dbReference type="PANTHER" id="PTHR10948">
    <property type="entry name" value="TRANSPOSASE"/>
    <property type="match status" value="1"/>
</dbReference>
<dbReference type="InterPro" id="IPR053392">
    <property type="entry name" value="Transposase_IS30-like"/>
</dbReference>
<dbReference type="Gene3D" id="1.10.10.60">
    <property type="entry name" value="Homeodomain-like"/>
    <property type="match status" value="1"/>
</dbReference>
<organism evidence="3 4">
    <name type="scientific">Haloferula luteola</name>
    <dbReference type="NCBI Taxonomy" id="595692"/>
    <lineage>
        <taxon>Bacteria</taxon>
        <taxon>Pseudomonadati</taxon>
        <taxon>Verrucomicrobiota</taxon>
        <taxon>Verrucomicrobiia</taxon>
        <taxon>Verrucomicrobiales</taxon>
        <taxon>Verrucomicrobiaceae</taxon>
        <taxon>Haloferula</taxon>
    </lineage>
</organism>
<feature type="domain" description="Integrase catalytic" evidence="2">
    <location>
        <begin position="103"/>
        <end position="269"/>
    </location>
</feature>
<dbReference type="InterPro" id="IPR051917">
    <property type="entry name" value="Transposase-Integrase"/>
</dbReference>
<protein>
    <submittedName>
        <fullName evidence="3">IS30 family transposase</fullName>
    </submittedName>
</protein>